<protein>
    <submittedName>
        <fullName evidence="7">Transmembrane protein 211</fullName>
    </submittedName>
</protein>
<evidence type="ECO:0000256" key="6">
    <source>
        <dbReference type="SAM" id="Phobius"/>
    </source>
</evidence>
<dbReference type="EMBL" id="JAGFMF010011719">
    <property type="protein sequence ID" value="KAG8515062.1"/>
    <property type="molecule type" value="Genomic_DNA"/>
</dbReference>
<dbReference type="AlphaFoldDB" id="A0A8J6DML8"/>
<evidence type="ECO:0000313" key="7">
    <source>
        <dbReference type="EMBL" id="KAG8515062.1"/>
    </source>
</evidence>
<dbReference type="PANTHER" id="PTHR12489">
    <property type="entry name" value="LIPOMA HMGIC FUSION PARTNER-LIKE PROTEIN"/>
    <property type="match status" value="1"/>
</dbReference>
<feature type="transmembrane region" description="Helical" evidence="6">
    <location>
        <begin position="116"/>
        <end position="142"/>
    </location>
</feature>
<dbReference type="Pfam" id="PF10242">
    <property type="entry name" value="L_HMGIC_fpl"/>
    <property type="match status" value="1"/>
</dbReference>
<gene>
    <name evidence="7" type="ORF">J0S82_003958</name>
</gene>
<evidence type="ECO:0000256" key="5">
    <source>
        <dbReference type="SAM" id="MobiDB-lite"/>
    </source>
</evidence>
<keyword evidence="3 6" id="KW-1133">Transmembrane helix</keyword>
<dbReference type="InterPro" id="IPR019372">
    <property type="entry name" value="LHFPL"/>
</dbReference>
<dbReference type="OrthoDB" id="5975578at2759"/>
<proteinExistence type="predicted"/>
<evidence type="ECO:0000256" key="3">
    <source>
        <dbReference type="ARBA" id="ARBA00022989"/>
    </source>
</evidence>
<evidence type="ECO:0000256" key="2">
    <source>
        <dbReference type="ARBA" id="ARBA00022692"/>
    </source>
</evidence>
<dbReference type="Proteomes" id="UP000700334">
    <property type="component" value="Unassembled WGS sequence"/>
</dbReference>
<comment type="subcellular location">
    <subcellularLocation>
        <location evidence="1">Membrane</location>
        <topology evidence="1">Multi-pass membrane protein</topology>
    </subcellularLocation>
</comment>
<name>A0A8J6DML8_GALPY</name>
<dbReference type="PANTHER" id="PTHR12489:SF20">
    <property type="entry name" value="LHFPL TETRASPAN SUBFAMILY MEMBER 7 PROTEIN"/>
    <property type="match status" value="1"/>
</dbReference>
<sequence>MWTWESAGERDLGNTPRHLQPLEPPKPQLSAWREDPGLPGVIHTRAGHLQALMVGSVWAALGISLTCMSALSLISPAWFQTSTFSFGLLTYCSWPRGASWNQSCGVFRSLDDIPDFAWKVSAAILLGGWFLLAFNAILLLSWALAPKGMCPSRGSGPMPGMQAAAVSLASSFAKGACGASSMYRGGQCQLGWGYVTAILNAVLASLLALIGRPHRTHVQGTTILFSSDTETIILVPEMSK</sequence>
<evidence type="ECO:0000256" key="4">
    <source>
        <dbReference type="ARBA" id="ARBA00023136"/>
    </source>
</evidence>
<feature type="region of interest" description="Disordered" evidence="5">
    <location>
        <begin position="1"/>
        <end position="26"/>
    </location>
</feature>
<evidence type="ECO:0000256" key="1">
    <source>
        <dbReference type="ARBA" id="ARBA00004141"/>
    </source>
</evidence>
<evidence type="ECO:0000313" key="8">
    <source>
        <dbReference type="Proteomes" id="UP000700334"/>
    </source>
</evidence>
<dbReference type="GO" id="GO:0016020">
    <property type="term" value="C:membrane"/>
    <property type="evidence" value="ECO:0007669"/>
    <property type="project" value="UniProtKB-SubCell"/>
</dbReference>
<feature type="transmembrane region" description="Helical" evidence="6">
    <location>
        <begin position="57"/>
        <end position="79"/>
    </location>
</feature>
<organism evidence="7 8">
    <name type="scientific">Galemys pyrenaicus</name>
    <name type="common">Iberian desman</name>
    <name type="synonym">Pyrenean desman</name>
    <dbReference type="NCBI Taxonomy" id="202257"/>
    <lineage>
        <taxon>Eukaryota</taxon>
        <taxon>Metazoa</taxon>
        <taxon>Chordata</taxon>
        <taxon>Craniata</taxon>
        <taxon>Vertebrata</taxon>
        <taxon>Euteleostomi</taxon>
        <taxon>Mammalia</taxon>
        <taxon>Eutheria</taxon>
        <taxon>Laurasiatheria</taxon>
        <taxon>Eulipotyphla</taxon>
        <taxon>Talpidae</taxon>
        <taxon>Galemys</taxon>
    </lineage>
</organism>
<feature type="transmembrane region" description="Helical" evidence="6">
    <location>
        <begin position="189"/>
        <end position="210"/>
    </location>
</feature>
<keyword evidence="2 6" id="KW-0812">Transmembrane</keyword>
<reference evidence="7" key="1">
    <citation type="journal article" date="2021" name="Evol. Appl.">
        <title>The genome of the Pyrenean desman and the effects of bottlenecks and inbreeding on the genomic landscape of an endangered species.</title>
        <authorList>
            <person name="Escoda L."/>
            <person name="Castresana J."/>
        </authorList>
    </citation>
    <scope>NUCLEOTIDE SEQUENCE</scope>
    <source>
        <strain evidence="7">IBE-C5619</strain>
    </source>
</reference>
<keyword evidence="8" id="KW-1185">Reference proteome</keyword>
<accession>A0A8J6DML8</accession>
<comment type="caution">
    <text evidence="7">The sequence shown here is derived from an EMBL/GenBank/DDBJ whole genome shotgun (WGS) entry which is preliminary data.</text>
</comment>
<keyword evidence="4 6" id="KW-0472">Membrane</keyword>